<evidence type="ECO:0000256" key="2">
    <source>
        <dbReference type="ARBA" id="ARBA00022723"/>
    </source>
</evidence>
<sequence length="545" mass="61029">MKKILLAVTVVLLLVLAAWPYRGEWLLRTVIGLDNLRNPVLENQPVNWQRGEHAPADKRPNIILIVADDLGFNDISFHGGQQATLPTPAIDSLAQQGVSFSSAYAGNAVCAPSRAMLMTGRYSTRFGFEFTPAPRSFAKMFNILPKNPDAVHQPEVDMAAVDRMPRFQSMGMPTEEITLAEQLQAAGYHTLHIGKWHLGRDQGMRPEHQGFDESLLMESGLYLPVDDPQVVNARQDFDPLDQAIWLKMRYAASYNGGPAFAPKGYLTDYYTDQAVSAIEANKDRPFFLYLAHWGVHSPLQALKADYDALAHIQDHRLRVYSAMLRALDRSVDRVMQALVDNGIDDNTLVIFTSDNGAPGYLGLPDLNAPFRGWKLSYFEGGVRVPFYVRWPQQLSPGLRYDAPVSHLDVFATVAAAAKAGLPAERVMDSVDLLPYLSGDKQGLPHEAIFWREGDYQGVRAGDWKLMRSLNPNKIWLYNLKDDPLEMHNLAADKPDVVARMTAQLAEHNSQQQDSRWPSVVSLPVLIDKTMAEPATTDDEYIYWPN</sequence>
<dbReference type="GO" id="GO:0046872">
    <property type="term" value="F:metal ion binding"/>
    <property type="evidence" value="ECO:0007669"/>
    <property type="project" value="UniProtKB-KW"/>
</dbReference>
<dbReference type="PROSITE" id="PS00149">
    <property type="entry name" value="SULFATASE_2"/>
    <property type="match status" value="1"/>
</dbReference>
<name>A0A2S4HJZ2_9GAMM</name>
<dbReference type="PANTHER" id="PTHR42693">
    <property type="entry name" value="ARYLSULFATASE FAMILY MEMBER"/>
    <property type="match status" value="1"/>
</dbReference>
<comment type="caution">
    <text evidence="6">The sequence shown here is derived from an EMBL/GenBank/DDBJ whole genome shotgun (WGS) entry which is preliminary data.</text>
</comment>
<gene>
    <name evidence="6" type="ORF">C0068_03305</name>
</gene>
<feature type="domain" description="Sulfatase N-terminal" evidence="5">
    <location>
        <begin position="60"/>
        <end position="417"/>
    </location>
</feature>
<evidence type="ECO:0000259" key="5">
    <source>
        <dbReference type="Pfam" id="PF00884"/>
    </source>
</evidence>
<dbReference type="PROSITE" id="PS00523">
    <property type="entry name" value="SULFATASE_1"/>
    <property type="match status" value="1"/>
</dbReference>
<dbReference type="SUPFAM" id="SSF53649">
    <property type="entry name" value="Alkaline phosphatase-like"/>
    <property type="match status" value="1"/>
</dbReference>
<evidence type="ECO:0000313" key="6">
    <source>
        <dbReference type="EMBL" id="POP54306.1"/>
    </source>
</evidence>
<evidence type="ECO:0000256" key="4">
    <source>
        <dbReference type="ARBA" id="ARBA00022837"/>
    </source>
</evidence>
<reference evidence="6" key="1">
    <citation type="submission" date="2018-01" db="EMBL/GenBank/DDBJ databases">
        <authorList>
            <person name="Yu X.-D."/>
        </authorList>
    </citation>
    <scope>NUCLEOTIDE SEQUENCE</scope>
    <source>
        <strain evidence="6">ZX-21</strain>
    </source>
</reference>
<evidence type="ECO:0000313" key="7">
    <source>
        <dbReference type="Proteomes" id="UP000237222"/>
    </source>
</evidence>
<dbReference type="Gene3D" id="3.40.720.10">
    <property type="entry name" value="Alkaline Phosphatase, subunit A"/>
    <property type="match status" value="1"/>
</dbReference>
<evidence type="ECO:0000256" key="3">
    <source>
        <dbReference type="ARBA" id="ARBA00022801"/>
    </source>
</evidence>
<dbReference type="Proteomes" id="UP000237222">
    <property type="component" value="Unassembled WGS sequence"/>
</dbReference>
<dbReference type="Pfam" id="PF00884">
    <property type="entry name" value="Sulfatase"/>
    <property type="match status" value="1"/>
</dbReference>
<dbReference type="InterPro" id="IPR017850">
    <property type="entry name" value="Alkaline_phosphatase_core_sf"/>
</dbReference>
<evidence type="ECO:0000256" key="1">
    <source>
        <dbReference type="ARBA" id="ARBA00008779"/>
    </source>
</evidence>
<dbReference type="EMBL" id="PQGG01000007">
    <property type="protein sequence ID" value="POP54306.1"/>
    <property type="molecule type" value="Genomic_DNA"/>
</dbReference>
<dbReference type="PANTHER" id="PTHR42693:SF53">
    <property type="entry name" value="ENDO-4-O-SULFATASE"/>
    <property type="match status" value="1"/>
</dbReference>
<keyword evidence="3" id="KW-0378">Hydrolase</keyword>
<keyword evidence="4" id="KW-0106">Calcium</keyword>
<dbReference type="InterPro" id="IPR050738">
    <property type="entry name" value="Sulfatase"/>
</dbReference>
<dbReference type="AlphaFoldDB" id="A0A2S4HJZ2"/>
<dbReference type="GO" id="GO:0004065">
    <property type="term" value="F:arylsulfatase activity"/>
    <property type="evidence" value="ECO:0007669"/>
    <property type="project" value="TreeGrafter"/>
</dbReference>
<dbReference type="OrthoDB" id="974590at2"/>
<organism evidence="6 7">
    <name type="scientific">Zhongshania marina</name>
    <dbReference type="NCBI Taxonomy" id="2304603"/>
    <lineage>
        <taxon>Bacteria</taxon>
        <taxon>Pseudomonadati</taxon>
        <taxon>Pseudomonadota</taxon>
        <taxon>Gammaproteobacteria</taxon>
        <taxon>Cellvibrionales</taxon>
        <taxon>Spongiibacteraceae</taxon>
        <taxon>Zhongshania</taxon>
    </lineage>
</organism>
<dbReference type="Gene3D" id="3.30.1120.10">
    <property type="match status" value="1"/>
</dbReference>
<keyword evidence="2" id="KW-0479">Metal-binding</keyword>
<dbReference type="RefSeq" id="WP_103683067.1">
    <property type="nucleotide sequence ID" value="NZ_PQGG01000007.1"/>
</dbReference>
<dbReference type="InterPro" id="IPR024607">
    <property type="entry name" value="Sulfatase_CS"/>
</dbReference>
<proteinExistence type="inferred from homology"/>
<protein>
    <submittedName>
        <fullName evidence="6">Sulfatase</fullName>
    </submittedName>
</protein>
<accession>A0A2S4HJZ2</accession>
<dbReference type="InterPro" id="IPR000917">
    <property type="entry name" value="Sulfatase_N"/>
</dbReference>
<comment type="similarity">
    <text evidence="1">Belongs to the sulfatase family.</text>
</comment>